<dbReference type="PROSITE" id="PS51762">
    <property type="entry name" value="GH16_2"/>
    <property type="match status" value="1"/>
</dbReference>
<evidence type="ECO:0000256" key="10">
    <source>
        <dbReference type="SAM" id="Phobius"/>
    </source>
</evidence>
<dbReference type="InterPro" id="IPR000757">
    <property type="entry name" value="Beta-glucanase-like"/>
</dbReference>
<dbReference type="RefSeq" id="XP_041297333.1">
    <property type="nucleotide sequence ID" value="XM_041429529.1"/>
</dbReference>
<evidence type="ECO:0000256" key="9">
    <source>
        <dbReference type="SAM" id="MobiDB-lite"/>
    </source>
</evidence>
<evidence type="ECO:0000313" key="13">
    <source>
        <dbReference type="Proteomes" id="UP000823399"/>
    </source>
</evidence>
<feature type="transmembrane region" description="Helical" evidence="10">
    <location>
        <begin position="101"/>
        <end position="125"/>
    </location>
</feature>
<evidence type="ECO:0000256" key="3">
    <source>
        <dbReference type="ARBA" id="ARBA00022692"/>
    </source>
</evidence>
<proteinExistence type="inferred from homology"/>
<keyword evidence="3 10" id="KW-0812">Transmembrane</keyword>
<evidence type="ECO:0000256" key="6">
    <source>
        <dbReference type="ARBA" id="ARBA00023136"/>
    </source>
</evidence>
<sequence>MAYSAGSGDLTLSPESKASLLPRNRHTLSQSDRVQSFTSISTESPYTAGAGSRLATISDRFHLSPDPREWGLNLYNDCKEPDDDLHNPNVRDHNTWGPDRGLANIGCLLVLGIGLITLFAGYPIITYFTGTTLSNQGGFNLGGINASGQIPQIPGNLGLIDTQTPSNVFTKPSWNGGPDLQLVFSDEFNTPGRTFWPGDDPYWEAANLHYWQTNNLEWYDPEAVTTQDGYLVITLSQKETHNLNYQGGMISTWNKFCFTGGYIEASVSLPGVNNIVGLWPAIWTLGNLGRAGYGASLEGMWPYTYDACDVGTAPNQTFNGLPLAATQGGDPTEGGVLSFLPGQRLSRCTCKGESHPGPMHSDGTFVGRAAPEIDMFEAQITGDPLTGQVSQSAQWAPFNAGYIWLNTSSNEIIPNPSATVLNTYIGGVEQQATSGVTTTNQGCYEGETGCFSVYGFEYVPGFENAYITWIANNEVAWTLNVAGMGPDPTVNISARPIPQEPMYIIMNLGMSTNFGTVDLAHLPFPVHMRVDYIRVYQPSNARNIGCDPKDFPTADYINTYIEAYTNPNLTTWKNDYNQPFPKNSFLDQC</sequence>
<evidence type="ECO:0000313" key="12">
    <source>
        <dbReference type="EMBL" id="KAG2115954.1"/>
    </source>
</evidence>
<evidence type="ECO:0000256" key="7">
    <source>
        <dbReference type="ARBA" id="ARBA00023180"/>
    </source>
</evidence>
<keyword evidence="5 10" id="KW-1133">Transmembrane helix</keyword>
<comment type="similarity">
    <text evidence="2">Belongs to the SKN1/KRE6 family.</text>
</comment>
<gene>
    <name evidence="12" type="ORF">F5147DRAFT_385790</name>
</gene>
<dbReference type="FunFam" id="2.60.120.200:FF:000259">
    <property type="entry name" value="Chromosome 9, whole genome shotgun sequence"/>
    <property type="match status" value="1"/>
</dbReference>
<keyword evidence="12" id="KW-0378">Hydrolase</keyword>
<protein>
    <submittedName>
        <fullName evidence="12">Glycoside hydrolase family 16 protein</fullName>
    </submittedName>
</protein>
<dbReference type="GO" id="GO:0005886">
    <property type="term" value="C:plasma membrane"/>
    <property type="evidence" value="ECO:0007669"/>
    <property type="project" value="TreeGrafter"/>
</dbReference>
<organism evidence="12 13">
    <name type="scientific">Suillus discolor</name>
    <dbReference type="NCBI Taxonomy" id="1912936"/>
    <lineage>
        <taxon>Eukaryota</taxon>
        <taxon>Fungi</taxon>
        <taxon>Dikarya</taxon>
        <taxon>Basidiomycota</taxon>
        <taxon>Agaricomycotina</taxon>
        <taxon>Agaricomycetes</taxon>
        <taxon>Agaricomycetidae</taxon>
        <taxon>Boletales</taxon>
        <taxon>Suillineae</taxon>
        <taxon>Suillaceae</taxon>
        <taxon>Suillus</taxon>
    </lineage>
</organism>
<dbReference type="PANTHER" id="PTHR31361">
    <property type="entry name" value="BETA-GLUCAN SYNTHESIS-ASSOCIATED PROTEIN KRE6-RELATED"/>
    <property type="match status" value="1"/>
</dbReference>
<comment type="subcellular location">
    <subcellularLocation>
        <location evidence="1">Membrane</location>
        <topology evidence="1">Single-pass type II membrane protein</topology>
    </subcellularLocation>
</comment>
<keyword evidence="4" id="KW-0735">Signal-anchor</keyword>
<dbReference type="Proteomes" id="UP000823399">
    <property type="component" value="Unassembled WGS sequence"/>
</dbReference>
<dbReference type="InterPro" id="IPR005629">
    <property type="entry name" value="Skn1/Kre6/Sbg1"/>
</dbReference>
<evidence type="ECO:0000256" key="5">
    <source>
        <dbReference type="ARBA" id="ARBA00022989"/>
    </source>
</evidence>
<evidence type="ECO:0000259" key="11">
    <source>
        <dbReference type="PROSITE" id="PS51762"/>
    </source>
</evidence>
<dbReference type="CDD" id="cd02180">
    <property type="entry name" value="GH16_fungal_KRE6_glucanase"/>
    <property type="match status" value="1"/>
</dbReference>
<dbReference type="OrthoDB" id="412647at2759"/>
<dbReference type="AlphaFoldDB" id="A0A9P7FG65"/>
<dbReference type="GO" id="GO:0015926">
    <property type="term" value="F:glucosidase activity"/>
    <property type="evidence" value="ECO:0007669"/>
    <property type="project" value="TreeGrafter"/>
</dbReference>
<dbReference type="Pfam" id="PF03935">
    <property type="entry name" value="SKN1_KRE6_Sbg1"/>
    <property type="match status" value="1"/>
</dbReference>
<evidence type="ECO:0000256" key="2">
    <source>
        <dbReference type="ARBA" id="ARBA00010962"/>
    </source>
</evidence>
<dbReference type="GO" id="GO:0005789">
    <property type="term" value="C:endoplasmic reticulum membrane"/>
    <property type="evidence" value="ECO:0007669"/>
    <property type="project" value="TreeGrafter"/>
</dbReference>
<comment type="caution">
    <text evidence="12">The sequence shown here is derived from an EMBL/GenBank/DDBJ whole genome shotgun (WGS) entry which is preliminary data.</text>
</comment>
<evidence type="ECO:0000256" key="8">
    <source>
        <dbReference type="ARBA" id="ARBA00023316"/>
    </source>
</evidence>
<dbReference type="Gene3D" id="2.60.120.200">
    <property type="match status" value="2"/>
</dbReference>
<keyword evidence="7" id="KW-0325">Glycoprotein</keyword>
<feature type="domain" description="GH16" evidence="11">
    <location>
        <begin position="172"/>
        <end position="541"/>
    </location>
</feature>
<dbReference type="FunFam" id="2.60.120.200:FF:000135">
    <property type="entry name" value="Related to KRE6-glucan synthase subunit"/>
    <property type="match status" value="1"/>
</dbReference>
<dbReference type="EMBL" id="JABBWM010000007">
    <property type="protein sequence ID" value="KAG2115954.1"/>
    <property type="molecule type" value="Genomic_DNA"/>
</dbReference>
<accession>A0A9P7FG65</accession>
<dbReference type="GeneID" id="64691788"/>
<keyword evidence="13" id="KW-1185">Reference proteome</keyword>
<feature type="region of interest" description="Disordered" evidence="9">
    <location>
        <begin position="1"/>
        <end position="34"/>
    </location>
</feature>
<name>A0A9P7FG65_9AGAM</name>
<evidence type="ECO:0000256" key="4">
    <source>
        <dbReference type="ARBA" id="ARBA00022968"/>
    </source>
</evidence>
<dbReference type="GO" id="GO:0006078">
    <property type="term" value="P:(1-&gt;6)-beta-D-glucan biosynthetic process"/>
    <property type="evidence" value="ECO:0007669"/>
    <property type="project" value="TreeGrafter"/>
</dbReference>
<dbReference type="GO" id="GO:0031505">
    <property type="term" value="P:fungal-type cell wall organization"/>
    <property type="evidence" value="ECO:0007669"/>
    <property type="project" value="TreeGrafter"/>
</dbReference>
<dbReference type="SUPFAM" id="SSF49899">
    <property type="entry name" value="Concanavalin A-like lectins/glucanases"/>
    <property type="match status" value="1"/>
</dbReference>
<dbReference type="InterPro" id="IPR013320">
    <property type="entry name" value="ConA-like_dom_sf"/>
</dbReference>
<keyword evidence="8" id="KW-0961">Cell wall biogenesis/degradation</keyword>
<reference evidence="12" key="1">
    <citation type="journal article" date="2020" name="New Phytol.">
        <title>Comparative genomics reveals dynamic genome evolution in host specialist ectomycorrhizal fungi.</title>
        <authorList>
            <person name="Lofgren L.A."/>
            <person name="Nguyen N.H."/>
            <person name="Vilgalys R."/>
            <person name="Ruytinx J."/>
            <person name="Liao H.L."/>
            <person name="Branco S."/>
            <person name="Kuo A."/>
            <person name="LaButti K."/>
            <person name="Lipzen A."/>
            <person name="Andreopoulos W."/>
            <person name="Pangilinan J."/>
            <person name="Riley R."/>
            <person name="Hundley H."/>
            <person name="Na H."/>
            <person name="Barry K."/>
            <person name="Grigoriev I.V."/>
            <person name="Stajich J.E."/>
            <person name="Kennedy P.G."/>
        </authorList>
    </citation>
    <scope>NUCLEOTIDE SEQUENCE</scope>
    <source>
        <strain evidence="12">FC423</strain>
    </source>
</reference>
<keyword evidence="6 10" id="KW-0472">Membrane</keyword>
<evidence type="ECO:0000256" key="1">
    <source>
        <dbReference type="ARBA" id="ARBA00004606"/>
    </source>
</evidence>
<dbReference type="PANTHER" id="PTHR31361:SF1">
    <property type="entry name" value="BETA-GLUCAN SYNTHESIS-ASSOCIATED PROTEIN KRE6-RELATED"/>
    <property type="match status" value="1"/>
</dbReference>